<name>A0A1N6F5U5_9RHOB</name>
<dbReference type="EMBL" id="FSRL01000001">
    <property type="protein sequence ID" value="SIN90620.1"/>
    <property type="molecule type" value="Genomic_DNA"/>
</dbReference>
<dbReference type="STRING" id="1217970.SAMN05444002_1399"/>
<dbReference type="AlphaFoldDB" id="A0A1N6F5U5"/>
<sequence length="214" mass="23234">MPNPTTLVGKFIDYRVPDGGALLPADEAHMHHGFLRGKSTIVAANVYSAAVGGAPTSIWNFRFLQYVQGAVTNCRFDQPVLTGPLSGCWCFTYMRGAQRRVAHVGTLVSPDSAESIKVKKAWSSRIAKNPADPNTGITQVMGNNAAQVMGDAETHVLHGQIGGSPYDIKVCAYFENNQAWSILTCREGGRTKIVKAKPMPLVTWQRAQQVLTFA</sequence>
<organism evidence="1 2">
    <name type="scientific">Vannielia litorea</name>
    <dbReference type="NCBI Taxonomy" id="1217970"/>
    <lineage>
        <taxon>Bacteria</taxon>
        <taxon>Pseudomonadati</taxon>
        <taxon>Pseudomonadota</taxon>
        <taxon>Alphaproteobacteria</taxon>
        <taxon>Rhodobacterales</taxon>
        <taxon>Paracoccaceae</taxon>
        <taxon>Vannielia</taxon>
    </lineage>
</organism>
<evidence type="ECO:0000313" key="2">
    <source>
        <dbReference type="Proteomes" id="UP000184932"/>
    </source>
</evidence>
<reference evidence="2" key="1">
    <citation type="submission" date="2016-11" db="EMBL/GenBank/DDBJ databases">
        <authorList>
            <person name="Varghese N."/>
            <person name="Submissions S."/>
        </authorList>
    </citation>
    <scope>NUCLEOTIDE SEQUENCE [LARGE SCALE GENOMIC DNA]</scope>
    <source>
        <strain evidence="2">DSM 29440</strain>
    </source>
</reference>
<keyword evidence="2" id="KW-1185">Reference proteome</keyword>
<protein>
    <submittedName>
        <fullName evidence="1">Uncharacterized protein</fullName>
    </submittedName>
</protein>
<evidence type="ECO:0000313" key="1">
    <source>
        <dbReference type="EMBL" id="SIN90620.1"/>
    </source>
</evidence>
<dbReference type="Proteomes" id="UP000184932">
    <property type="component" value="Unassembled WGS sequence"/>
</dbReference>
<proteinExistence type="predicted"/>
<accession>A0A1N6F5U5</accession>
<gene>
    <name evidence="1" type="ORF">SAMN05444002_1399</name>
</gene>